<dbReference type="GO" id="GO:0030490">
    <property type="term" value="P:maturation of SSU-rRNA"/>
    <property type="evidence" value="ECO:0007669"/>
    <property type="project" value="TreeGrafter"/>
</dbReference>
<dbReference type="PANTHER" id="PTHR20426:SF0">
    <property type="entry name" value="18S RRNA AMINOCARBOXYPROPYLTRANSFERASE"/>
    <property type="match status" value="1"/>
</dbReference>
<keyword evidence="5" id="KW-0949">S-adenosyl-L-methionine</keyword>
<dbReference type="OrthoDB" id="10262062at2759"/>
<reference evidence="8 9" key="1">
    <citation type="submission" date="2014-04" db="EMBL/GenBank/DDBJ databases">
        <authorList>
            <consortium name="DOE Joint Genome Institute"/>
            <person name="Kuo A."/>
            <person name="Girlanda M."/>
            <person name="Perotto S."/>
            <person name="Kohler A."/>
            <person name="Nagy L.G."/>
            <person name="Floudas D."/>
            <person name="Copeland A."/>
            <person name="Barry K.W."/>
            <person name="Cichocki N."/>
            <person name="Veneault-Fourrey C."/>
            <person name="LaButti K."/>
            <person name="Lindquist E.A."/>
            <person name="Lipzen A."/>
            <person name="Lundell T."/>
            <person name="Morin E."/>
            <person name="Murat C."/>
            <person name="Sun H."/>
            <person name="Tunlid A."/>
            <person name="Henrissat B."/>
            <person name="Grigoriev I.V."/>
            <person name="Hibbett D.S."/>
            <person name="Martin F."/>
            <person name="Nordberg H.P."/>
            <person name="Cantor M.N."/>
            <person name="Hua S.X."/>
        </authorList>
    </citation>
    <scope>NUCLEOTIDE SEQUENCE [LARGE SCALE GENOMIC DNA]</scope>
    <source>
        <strain evidence="8 9">MUT 4182</strain>
    </source>
</reference>
<sequence length="129" mass="14673">AVVECSWARLEEVPFAKIRSPNERLLPYLVATNPVNYGKPWKLNCVEALAAAFYIVGYDNAAERLLEKFSWGHSFWSLNGDLIKRYQTCQTSEDVIRMQEAIIAEMEADHAASKQRGGESGHWDSCRHI</sequence>
<dbReference type="HOGENOM" id="CLU_1954074_0_0_1"/>
<gene>
    <name evidence="8" type="ORF">M407DRAFT_78766</name>
</gene>
<keyword evidence="4" id="KW-0808">Transferase</keyword>
<dbReference type="STRING" id="1051891.A0A0C3QDL3"/>
<dbReference type="AlphaFoldDB" id="A0A0C3QDL3"/>
<evidence type="ECO:0000256" key="6">
    <source>
        <dbReference type="SAM" id="MobiDB-lite"/>
    </source>
</evidence>
<evidence type="ECO:0000256" key="1">
    <source>
        <dbReference type="ARBA" id="ARBA00022490"/>
    </source>
</evidence>
<dbReference type="Proteomes" id="UP000054248">
    <property type="component" value="Unassembled WGS sequence"/>
</dbReference>
<evidence type="ECO:0000259" key="7">
    <source>
        <dbReference type="Pfam" id="PF04034"/>
    </source>
</evidence>
<evidence type="ECO:0000313" key="8">
    <source>
        <dbReference type="EMBL" id="KIO22879.1"/>
    </source>
</evidence>
<keyword evidence="3" id="KW-0698">rRNA processing</keyword>
<evidence type="ECO:0000313" key="9">
    <source>
        <dbReference type="Proteomes" id="UP000054248"/>
    </source>
</evidence>
<organism evidence="8 9">
    <name type="scientific">Tulasnella calospora MUT 4182</name>
    <dbReference type="NCBI Taxonomy" id="1051891"/>
    <lineage>
        <taxon>Eukaryota</taxon>
        <taxon>Fungi</taxon>
        <taxon>Dikarya</taxon>
        <taxon>Basidiomycota</taxon>
        <taxon>Agaricomycotina</taxon>
        <taxon>Agaricomycetes</taxon>
        <taxon>Cantharellales</taxon>
        <taxon>Tulasnellaceae</taxon>
        <taxon>Tulasnella</taxon>
    </lineage>
</organism>
<dbReference type="InterPro" id="IPR007177">
    <property type="entry name" value="Tsr3_C"/>
</dbReference>
<proteinExistence type="predicted"/>
<accession>A0A0C3QDL3</accession>
<dbReference type="Pfam" id="PF04034">
    <property type="entry name" value="Ribo_biogen_C"/>
    <property type="match status" value="1"/>
</dbReference>
<evidence type="ECO:0000256" key="5">
    <source>
        <dbReference type="ARBA" id="ARBA00022691"/>
    </source>
</evidence>
<evidence type="ECO:0000256" key="2">
    <source>
        <dbReference type="ARBA" id="ARBA00022517"/>
    </source>
</evidence>
<reference evidence="9" key="2">
    <citation type="submission" date="2015-01" db="EMBL/GenBank/DDBJ databases">
        <title>Evolutionary Origins and Diversification of the Mycorrhizal Mutualists.</title>
        <authorList>
            <consortium name="DOE Joint Genome Institute"/>
            <consortium name="Mycorrhizal Genomics Consortium"/>
            <person name="Kohler A."/>
            <person name="Kuo A."/>
            <person name="Nagy L.G."/>
            <person name="Floudas D."/>
            <person name="Copeland A."/>
            <person name="Barry K.W."/>
            <person name="Cichocki N."/>
            <person name="Veneault-Fourrey C."/>
            <person name="LaButti K."/>
            <person name="Lindquist E.A."/>
            <person name="Lipzen A."/>
            <person name="Lundell T."/>
            <person name="Morin E."/>
            <person name="Murat C."/>
            <person name="Riley R."/>
            <person name="Ohm R."/>
            <person name="Sun H."/>
            <person name="Tunlid A."/>
            <person name="Henrissat B."/>
            <person name="Grigoriev I.V."/>
            <person name="Hibbett D.S."/>
            <person name="Martin F."/>
        </authorList>
    </citation>
    <scope>NUCLEOTIDE SEQUENCE [LARGE SCALE GENOMIC DNA]</scope>
    <source>
        <strain evidence="9">MUT 4182</strain>
    </source>
</reference>
<feature type="non-terminal residue" evidence="8">
    <location>
        <position position="1"/>
    </location>
</feature>
<feature type="region of interest" description="Disordered" evidence="6">
    <location>
        <begin position="110"/>
        <end position="129"/>
    </location>
</feature>
<dbReference type="EMBL" id="KN823098">
    <property type="protein sequence ID" value="KIO22879.1"/>
    <property type="molecule type" value="Genomic_DNA"/>
</dbReference>
<keyword evidence="2" id="KW-0690">Ribosome biogenesis</keyword>
<name>A0A0C3QDL3_9AGAM</name>
<evidence type="ECO:0000256" key="4">
    <source>
        <dbReference type="ARBA" id="ARBA00022679"/>
    </source>
</evidence>
<dbReference type="InterPro" id="IPR022968">
    <property type="entry name" value="Tsr3-like"/>
</dbReference>
<dbReference type="PANTHER" id="PTHR20426">
    <property type="entry name" value="RIBOSOME BIOGENESIS PROTEIN TSR3 HOMOLOG"/>
    <property type="match status" value="1"/>
</dbReference>
<feature type="domain" description="16S/18S rRNA aminocarboxypropyltransferase Tsr3 C-terminal" evidence="7">
    <location>
        <begin position="1"/>
        <end position="102"/>
    </location>
</feature>
<keyword evidence="1" id="KW-0963">Cytoplasm</keyword>
<protein>
    <recommendedName>
        <fullName evidence="7">16S/18S rRNA aminocarboxypropyltransferase Tsr3 C-terminal domain-containing protein</fullName>
    </recommendedName>
</protein>
<evidence type="ECO:0000256" key="3">
    <source>
        <dbReference type="ARBA" id="ARBA00022552"/>
    </source>
</evidence>
<dbReference type="GO" id="GO:0106388">
    <property type="term" value="F:rRNA small subunit aminocarboxypropyltransferase activity"/>
    <property type="evidence" value="ECO:0007669"/>
    <property type="project" value="InterPro"/>
</dbReference>
<keyword evidence="9" id="KW-1185">Reference proteome</keyword>